<dbReference type="eggNOG" id="KOG0920">
    <property type="taxonomic scope" value="Eukaryota"/>
</dbReference>
<dbReference type="Pfam" id="PF00271">
    <property type="entry name" value="Helicase_C"/>
    <property type="match status" value="1"/>
</dbReference>
<dbReference type="InterPro" id="IPR011545">
    <property type="entry name" value="DEAD/DEAH_box_helicase_dom"/>
</dbReference>
<dbReference type="CDD" id="cd18791">
    <property type="entry name" value="SF2_C_RHA"/>
    <property type="match status" value="1"/>
</dbReference>
<dbReference type="Pfam" id="PF21010">
    <property type="entry name" value="HA2_C"/>
    <property type="match status" value="1"/>
</dbReference>
<feature type="domain" description="Helicase ATP-binding" evidence="6">
    <location>
        <begin position="638"/>
        <end position="808"/>
    </location>
</feature>
<feature type="region of interest" description="Disordered" evidence="5">
    <location>
        <begin position="223"/>
        <end position="267"/>
    </location>
</feature>
<evidence type="ECO:0000259" key="6">
    <source>
        <dbReference type="PROSITE" id="PS51192"/>
    </source>
</evidence>
<name>S9Q694_SCHOY</name>
<dbReference type="Gene3D" id="1.20.120.1080">
    <property type="match status" value="1"/>
</dbReference>
<evidence type="ECO:0000256" key="3">
    <source>
        <dbReference type="ARBA" id="ARBA00022840"/>
    </source>
</evidence>
<keyword evidence="8" id="KW-0378">Hydrolase</keyword>
<proteinExistence type="predicted"/>
<comment type="catalytic activity">
    <reaction evidence="4">
        <text>ATP + H2O = ADP + phosphate + H(+)</text>
        <dbReference type="Rhea" id="RHEA:13065"/>
        <dbReference type="ChEBI" id="CHEBI:15377"/>
        <dbReference type="ChEBI" id="CHEBI:15378"/>
        <dbReference type="ChEBI" id="CHEBI:30616"/>
        <dbReference type="ChEBI" id="CHEBI:43474"/>
        <dbReference type="ChEBI" id="CHEBI:456216"/>
        <dbReference type="EC" id="3.6.4.13"/>
    </reaction>
</comment>
<dbReference type="OMA" id="REMRYNS"/>
<accession>S9Q694</accession>
<dbReference type="SMART" id="SM00847">
    <property type="entry name" value="HA2"/>
    <property type="match status" value="1"/>
</dbReference>
<feature type="region of interest" description="Disordered" evidence="5">
    <location>
        <begin position="837"/>
        <end position="865"/>
    </location>
</feature>
<dbReference type="InterPro" id="IPR027417">
    <property type="entry name" value="P-loop_NTPase"/>
</dbReference>
<dbReference type="Pfam" id="PF07717">
    <property type="entry name" value="OB_NTP_bind"/>
    <property type="match status" value="1"/>
</dbReference>
<gene>
    <name evidence="8" type="ORF">SOCG_02614</name>
</gene>
<reference evidence="8 9" key="1">
    <citation type="journal article" date="2011" name="Science">
        <title>Comparative functional genomics of the fission yeasts.</title>
        <authorList>
            <person name="Rhind N."/>
            <person name="Chen Z."/>
            <person name="Yassour M."/>
            <person name="Thompson D.A."/>
            <person name="Haas B.J."/>
            <person name="Habib N."/>
            <person name="Wapinski I."/>
            <person name="Roy S."/>
            <person name="Lin M.F."/>
            <person name="Heiman D.I."/>
            <person name="Young S.K."/>
            <person name="Furuya K."/>
            <person name="Guo Y."/>
            <person name="Pidoux A."/>
            <person name="Chen H.M."/>
            <person name="Robbertse B."/>
            <person name="Goldberg J.M."/>
            <person name="Aoki K."/>
            <person name="Bayne E.H."/>
            <person name="Berlin A.M."/>
            <person name="Desjardins C.A."/>
            <person name="Dobbs E."/>
            <person name="Dukaj L."/>
            <person name="Fan L."/>
            <person name="FitzGerald M.G."/>
            <person name="French C."/>
            <person name="Gujja S."/>
            <person name="Hansen K."/>
            <person name="Keifenheim D."/>
            <person name="Levin J.Z."/>
            <person name="Mosher R.A."/>
            <person name="Mueller C.A."/>
            <person name="Pfiffner J."/>
            <person name="Priest M."/>
            <person name="Russ C."/>
            <person name="Smialowska A."/>
            <person name="Swoboda P."/>
            <person name="Sykes S.M."/>
            <person name="Vaughn M."/>
            <person name="Vengrova S."/>
            <person name="Yoder R."/>
            <person name="Zeng Q."/>
            <person name="Allshire R."/>
            <person name="Baulcombe D."/>
            <person name="Birren B.W."/>
            <person name="Brown W."/>
            <person name="Ekwall K."/>
            <person name="Kellis M."/>
            <person name="Leatherwood J."/>
            <person name="Levin H."/>
            <person name="Margalit H."/>
            <person name="Martienssen R."/>
            <person name="Nieduszynski C.A."/>
            <person name="Spatafora J.W."/>
            <person name="Friedman N."/>
            <person name="Dalgaard J.Z."/>
            <person name="Baumann P."/>
            <person name="Niki H."/>
            <person name="Regev A."/>
            <person name="Nusbaum C."/>
        </authorList>
    </citation>
    <scope>NUCLEOTIDE SEQUENCE [LARGE SCALE GENOMIC DNA]</scope>
    <source>
        <strain evidence="9">yFS286</strain>
    </source>
</reference>
<evidence type="ECO:0000313" key="9">
    <source>
        <dbReference type="Proteomes" id="UP000016088"/>
    </source>
</evidence>
<dbReference type="OrthoDB" id="5600252at2759"/>
<organism evidence="8 9">
    <name type="scientific">Schizosaccharomyces octosporus (strain yFS286)</name>
    <name type="common">Fission yeast</name>
    <name type="synonym">Octosporomyces octosporus</name>
    <dbReference type="NCBI Taxonomy" id="483514"/>
    <lineage>
        <taxon>Eukaryota</taxon>
        <taxon>Fungi</taxon>
        <taxon>Dikarya</taxon>
        <taxon>Ascomycota</taxon>
        <taxon>Taphrinomycotina</taxon>
        <taxon>Schizosaccharomycetes</taxon>
        <taxon>Schizosaccharomycetales</taxon>
        <taxon>Schizosaccharomycetaceae</taxon>
        <taxon>Schizosaccharomyces</taxon>
    </lineage>
</organism>
<evidence type="ECO:0000256" key="5">
    <source>
        <dbReference type="SAM" id="MobiDB-lite"/>
    </source>
</evidence>
<dbReference type="PANTHER" id="PTHR18934:SF145">
    <property type="entry name" value="ATP-DEPENDENT RNA HELICASE DHX57-RELATED"/>
    <property type="match status" value="1"/>
</dbReference>
<dbReference type="InterPro" id="IPR048333">
    <property type="entry name" value="HA2_WH"/>
</dbReference>
<dbReference type="InterPro" id="IPR007502">
    <property type="entry name" value="Helicase-assoc_dom"/>
</dbReference>
<feature type="compositionally biased region" description="Polar residues" evidence="5">
    <location>
        <begin position="48"/>
        <end position="59"/>
    </location>
</feature>
<evidence type="ECO:0000259" key="7">
    <source>
        <dbReference type="PROSITE" id="PS51194"/>
    </source>
</evidence>
<dbReference type="VEuPathDB" id="FungiDB:SOCG_02614"/>
<dbReference type="GO" id="GO:0005524">
    <property type="term" value="F:ATP binding"/>
    <property type="evidence" value="ECO:0007669"/>
    <property type="project" value="UniProtKB-KW"/>
</dbReference>
<dbReference type="Gene3D" id="3.40.50.300">
    <property type="entry name" value="P-loop containing nucleotide triphosphate hydrolases"/>
    <property type="match status" value="2"/>
</dbReference>
<dbReference type="PROSITE" id="PS51194">
    <property type="entry name" value="HELICASE_CTER"/>
    <property type="match status" value="1"/>
</dbReference>
<feature type="compositionally biased region" description="Basic and acidic residues" evidence="5">
    <location>
        <begin position="256"/>
        <end position="267"/>
    </location>
</feature>
<feature type="region of interest" description="Disordered" evidence="5">
    <location>
        <begin position="369"/>
        <end position="412"/>
    </location>
</feature>
<dbReference type="PROSITE" id="PS51192">
    <property type="entry name" value="HELICASE_ATP_BIND_1"/>
    <property type="match status" value="1"/>
</dbReference>
<dbReference type="SMART" id="SM00487">
    <property type="entry name" value="DEXDc"/>
    <property type="match status" value="1"/>
</dbReference>
<evidence type="ECO:0000256" key="2">
    <source>
        <dbReference type="ARBA" id="ARBA00022741"/>
    </source>
</evidence>
<dbReference type="Proteomes" id="UP000016088">
    <property type="component" value="Unassembled WGS sequence"/>
</dbReference>
<dbReference type="GeneID" id="25031590"/>
<keyword evidence="2" id="KW-0547">Nucleotide-binding</keyword>
<sequence length="1425" mass="160650">MAKKKSKASSSARGYATTSMPSRATPVPKKAENNNVQQAAKADANKETPATNDPVNSALHETNSFDDLMAEDFSPSIDTESEKVKSNAVSSSKSFLHAWQTELRLRKSTNIMSFSEDENKLIYDSFRDSWIESLRRSANQSNTMAYATKKRLLWSNYLSLLDMGFSEDLIFKAFSSLPVVPIEDYIAWIITEPTSLENPSSFNYEVQPTKYQVLCRQLDEPLPAAPVSTSNNKRMAPLMTKKEPVETPSVTPKSEATTHDEKNSKEGDAYSMASLLQQMPEEEDMPGSDPYDLTNQYVKAKLKLLRLQIMGKKDSDATDMVRSELEGITSQYLFSSKDAESVLKRKRGEFMSKLKALQARVANERAVEALQNQKPDDQQDDTAEDTKSDLDGQQPDPDQTQNESDHEDQQGRLEEDTDLVGGLFNEPEESSVVVDTSQNKYTYLPLSMDRSGTRPSTILQYELHKLGNNLQAEYKTYPIGQIGWQSTCFVKCPTGQKTFVDTETVLPSPILASDYTATNVLFKLVAPYTKLTVTMFPKSFKDLFEKLSSEQLSSMKQEDIRISEKLDGILELKGSEITGVQNKTSSKPVDTEQTKKAVHRPPEKIIEEWHRQLCSSHAEKFRDIRSQLPASRYKSEILEAVKNNQLLIISGDTGCGKSTQIPAFLLEDALSRGESARIYVTEPRRISAVSLAQRVSQELGAHPPSNRSHEMVGYSVRLDSKSTIHTPLVYVTTGVFLRLLEVGHEIESVTHLIIDEVHERSIDSDLLLIHVLRLLKDYPRLKVIVMSATLNAEKFQDYFGGSSLISIPGKTYPVQRYFLEDIMHQFEGDISFGENSTDVVEENDEYEEEEEEGEDKDSAKPDAIVQNPIPKSYNEKVINYNLILFLLKYVFTEGDPKYSQCVLVFFPGISEILRMKSLIDDVPMFQKHKEFRVYILHSSLSSAQQQSVFEIPPRGCRKIVLSTNIAETGVTIPDVTCVIDTGVHREMRYNSKRHLSRLTDTFVSRANAKQRSGRAGRVQEGVCYHLFSRFKHDTQFLSYQTPEMLRLNLQEVVLRVKVCQMGEVQNVLGNALDAPSSTNVGRALEKLQQLGAIGEFEKLTKLGKYLAQLPLDATLGKMLVLGCYYKSVDAIVSIVAMITIGSPFRKPVGLEFAANKARLSFAKENTRSDLLLMYHAYCAWRDVCLNKLGPTESEFTREKYLNVEALSMAESLKIQLLNELKDMGLISAPYIDTCKAAKRSICRRFAIVPESSNLFSDNAEMISSVIGASLYPNILKYDFEKRYWTSLHTNKRIRILDSSVNNKSVLYQMPSKIVAYTNMMSSTRASEYVAETTMVTIRMLLSMCGLRIDLRESIGQAKLDRFTVYLDNVYTSSALHMLRSFIESSFAAFLSHPELRLSDEHLAIIVSLVSRLSFNRVQKQKFAAS</sequence>
<dbReference type="FunFam" id="3.40.50.300:FF:000500">
    <property type="entry name" value="ATP-dependent RNA helicase DHX29"/>
    <property type="match status" value="1"/>
</dbReference>
<feature type="domain" description="Helicase C-terminal" evidence="7">
    <location>
        <begin position="882"/>
        <end position="1060"/>
    </location>
</feature>
<feature type="compositionally biased region" description="Basic and acidic residues" evidence="5">
    <location>
        <begin position="403"/>
        <end position="412"/>
    </location>
</feature>
<dbReference type="InterPro" id="IPR014001">
    <property type="entry name" value="Helicase_ATP-bd"/>
</dbReference>
<evidence type="ECO:0000256" key="1">
    <source>
        <dbReference type="ARBA" id="ARBA00012552"/>
    </source>
</evidence>
<keyword evidence="3" id="KW-0067">ATP-binding</keyword>
<dbReference type="GO" id="GO:0003724">
    <property type="term" value="F:RNA helicase activity"/>
    <property type="evidence" value="ECO:0007669"/>
    <property type="project" value="UniProtKB-EC"/>
</dbReference>
<dbReference type="SMART" id="SM00490">
    <property type="entry name" value="HELICc"/>
    <property type="match status" value="1"/>
</dbReference>
<protein>
    <recommendedName>
        <fullName evidence="1">RNA helicase</fullName>
        <ecNumber evidence="1">3.6.4.13</ecNumber>
    </recommendedName>
</protein>
<evidence type="ECO:0000313" key="8">
    <source>
        <dbReference type="EMBL" id="EPX75138.1"/>
    </source>
</evidence>
<dbReference type="Pfam" id="PF00270">
    <property type="entry name" value="DEAD"/>
    <property type="match status" value="1"/>
</dbReference>
<dbReference type="EMBL" id="KE503206">
    <property type="protein sequence ID" value="EPX75138.1"/>
    <property type="molecule type" value="Genomic_DNA"/>
</dbReference>
<dbReference type="PANTHER" id="PTHR18934">
    <property type="entry name" value="ATP-DEPENDENT RNA HELICASE"/>
    <property type="match status" value="1"/>
</dbReference>
<feature type="compositionally biased region" description="Acidic residues" evidence="5">
    <location>
        <begin position="839"/>
        <end position="855"/>
    </location>
</feature>
<dbReference type="RefSeq" id="XP_013016560.1">
    <property type="nucleotide sequence ID" value="XM_013161106.1"/>
</dbReference>
<dbReference type="EC" id="3.6.4.13" evidence="1"/>
<dbReference type="SMR" id="S9Q694"/>
<dbReference type="Pfam" id="PF04408">
    <property type="entry name" value="WHD_HA2"/>
    <property type="match status" value="1"/>
</dbReference>
<dbReference type="InterPro" id="IPR011709">
    <property type="entry name" value="DEAD-box_helicase_OB_fold"/>
</dbReference>
<dbReference type="SUPFAM" id="SSF52540">
    <property type="entry name" value="P-loop containing nucleoside triphosphate hydrolases"/>
    <property type="match status" value="1"/>
</dbReference>
<dbReference type="CDD" id="cd17917">
    <property type="entry name" value="DEXHc_RHA-like"/>
    <property type="match status" value="1"/>
</dbReference>
<keyword evidence="9" id="KW-1185">Reference proteome</keyword>
<feature type="region of interest" description="Disordered" evidence="5">
    <location>
        <begin position="1"/>
        <end position="59"/>
    </location>
</feature>
<dbReference type="InterPro" id="IPR001650">
    <property type="entry name" value="Helicase_C-like"/>
</dbReference>
<dbReference type="GO" id="GO:0003723">
    <property type="term" value="F:RNA binding"/>
    <property type="evidence" value="ECO:0007669"/>
    <property type="project" value="TreeGrafter"/>
</dbReference>
<dbReference type="HOGENOM" id="CLU_001832_1_3_1"/>
<evidence type="ECO:0000256" key="4">
    <source>
        <dbReference type="ARBA" id="ARBA00047984"/>
    </source>
</evidence>
<keyword evidence="8" id="KW-0347">Helicase</keyword>